<feature type="compositionally biased region" description="Basic and acidic residues" evidence="1">
    <location>
        <begin position="1"/>
        <end position="11"/>
    </location>
</feature>
<feature type="region of interest" description="Disordered" evidence="1">
    <location>
        <begin position="108"/>
        <end position="148"/>
    </location>
</feature>
<proteinExistence type="predicted"/>
<feature type="compositionally biased region" description="Polar residues" evidence="1">
    <location>
        <begin position="128"/>
        <end position="137"/>
    </location>
</feature>
<protein>
    <submittedName>
        <fullName evidence="2">Uncharacterized protein</fullName>
    </submittedName>
</protein>
<feature type="compositionally biased region" description="Basic residues" evidence="1">
    <location>
        <begin position="12"/>
        <end position="21"/>
    </location>
</feature>
<evidence type="ECO:0000313" key="2">
    <source>
        <dbReference type="EMBL" id="KZT08051.1"/>
    </source>
</evidence>
<organism evidence="2 3">
    <name type="scientific">Laetiporus sulphureus 93-53</name>
    <dbReference type="NCBI Taxonomy" id="1314785"/>
    <lineage>
        <taxon>Eukaryota</taxon>
        <taxon>Fungi</taxon>
        <taxon>Dikarya</taxon>
        <taxon>Basidiomycota</taxon>
        <taxon>Agaricomycotina</taxon>
        <taxon>Agaricomycetes</taxon>
        <taxon>Polyporales</taxon>
        <taxon>Laetiporus</taxon>
    </lineage>
</organism>
<dbReference type="RefSeq" id="XP_040765791.1">
    <property type="nucleotide sequence ID" value="XM_040909326.1"/>
</dbReference>
<gene>
    <name evidence="2" type="ORF">LAESUDRAFT_72794</name>
</gene>
<sequence>MQRKPSMERRQAATRKRLSRRQRSDTTLRDPHVRARLADPQALSGTIPRPPWPSFTLMLVRAALLSQQHPLHLPILFAQLRARLADNEARHLTPTQRSRVYSRPNSTFIFRLPRPTPSTPHRHKEKVPQSSSQQDVAVQTDEGPETSSMQMNAACGNTEHAQERTSEMLQTFTYPPNDLCVESAGRNRRRWRFRVLLAIRRLSLHCLCPFMCT</sequence>
<dbReference type="GeneID" id="63826355"/>
<reference evidence="2 3" key="1">
    <citation type="journal article" date="2016" name="Mol. Biol. Evol.">
        <title>Comparative Genomics of Early-Diverging Mushroom-Forming Fungi Provides Insights into the Origins of Lignocellulose Decay Capabilities.</title>
        <authorList>
            <person name="Nagy L.G."/>
            <person name="Riley R."/>
            <person name="Tritt A."/>
            <person name="Adam C."/>
            <person name="Daum C."/>
            <person name="Floudas D."/>
            <person name="Sun H."/>
            <person name="Yadav J.S."/>
            <person name="Pangilinan J."/>
            <person name="Larsson K.H."/>
            <person name="Matsuura K."/>
            <person name="Barry K."/>
            <person name="Labutti K."/>
            <person name="Kuo R."/>
            <person name="Ohm R.A."/>
            <person name="Bhattacharya S.S."/>
            <person name="Shirouzu T."/>
            <person name="Yoshinaga Y."/>
            <person name="Martin F.M."/>
            <person name="Grigoriev I.V."/>
            <person name="Hibbett D.S."/>
        </authorList>
    </citation>
    <scope>NUCLEOTIDE SEQUENCE [LARGE SCALE GENOMIC DNA]</scope>
    <source>
        <strain evidence="2 3">93-53</strain>
    </source>
</reference>
<dbReference type="EMBL" id="KV427616">
    <property type="protein sequence ID" value="KZT08051.1"/>
    <property type="molecule type" value="Genomic_DNA"/>
</dbReference>
<evidence type="ECO:0000256" key="1">
    <source>
        <dbReference type="SAM" id="MobiDB-lite"/>
    </source>
</evidence>
<accession>A0A165EZL3</accession>
<feature type="region of interest" description="Disordered" evidence="1">
    <location>
        <begin position="1"/>
        <end position="32"/>
    </location>
</feature>
<feature type="compositionally biased region" description="Basic and acidic residues" evidence="1">
    <location>
        <begin position="22"/>
        <end position="32"/>
    </location>
</feature>
<name>A0A165EZL3_9APHY</name>
<dbReference type="InParanoid" id="A0A165EZL3"/>
<dbReference type="AlphaFoldDB" id="A0A165EZL3"/>
<dbReference type="Proteomes" id="UP000076871">
    <property type="component" value="Unassembled WGS sequence"/>
</dbReference>
<keyword evidence="3" id="KW-1185">Reference proteome</keyword>
<evidence type="ECO:0000313" key="3">
    <source>
        <dbReference type="Proteomes" id="UP000076871"/>
    </source>
</evidence>